<evidence type="ECO:0000313" key="9">
    <source>
        <dbReference type="Proteomes" id="UP000824178"/>
    </source>
</evidence>
<reference evidence="8" key="2">
    <citation type="submission" date="2021-04" db="EMBL/GenBank/DDBJ databases">
        <authorList>
            <person name="Gilroy R."/>
        </authorList>
    </citation>
    <scope>NUCLEOTIDE SEQUENCE</scope>
    <source>
        <strain evidence="8">742</strain>
    </source>
</reference>
<dbReference type="InterPro" id="IPR040026">
    <property type="entry name" value="FliD"/>
</dbReference>
<comment type="subunit">
    <text evidence="2 5">Homopentamer.</text>
</comment>
<evidence type="ECO:0000259" key="7">
    <source>
        <dbReference type="Pfam" id="PF07195"/>
    </source>
</evidence>
<keyword evidence="4 5" id="KW-0975">Bacterial flagellum</keyword>
<comment type="similarity">
    <text evidence="1 5">Belongs to the FliD family.</text>
</comment>
<dbReference type="GO" id="GO:0009421">
    <property type="term" value="C:bacterial-type flagellum filament cap"/>
    <property type="evidence" value="ECO:0007669"/>
    <property type="project" value="InterPro"/>
</dbReference>
<proteinExistence type="inferred from homology"/>
<evidence type="ECO:0000256" key="3">
    <source>
        <dbReference type="ARBA" id="ARBA00023054"/>
    </source>
</evidence>
<dbReference type="PANTHER" id="PTHR30288">
    <property type="entry name" value="FLAGELLAR CAP/ASSEMBLY PROTEIN FLID"/>
    <property type="match status" value="1"/>
</dbReference>
<keyword evidence="8" id="KW-0966">Cell projection</keyword>
<dbReference type="InterPro" id="IPR003481">
    <property type="entry name" value="FliD_N"/>
</dbReference>
<evidence type="ECO:0000256" key="5">
    <source>
        <dbReference type="RuleBase" id="RU362066"/>
    </source>
</evidence>
<evidence type="ECO:0000256" key="2">
    <source>
        <dbReference type="ARBA" id="ARBA00011255"/>
    </source>
</evidence>
<comment type="caution">
    <text evidence="8">The sequence shown here is derived from an EMBL/GenBank/DDBJ whole genome shotgun (WGS) entry which is preliminary data.</text>
</comment>
<keyword evidence="3" id="KW-0175">Coiled coil</keyword>
<reference evidence="8" key="1">
    <citation type="journal article" date="2021" name="PeerJ">
        <title>Extensive microbial diversity within the chicken gut microbiome revealed by metagenomics and culture.</title>
        <authorList>
            <person name="Gilroy R."/>
            <person name="Ravi A."/>
            <person name="Getino M."/>
            <person name="Pursley I."/>
            <person name="Horton D.L."/>
            <person name="Alikhan N.F."/>
            <person name="Baker D."/>
            <person name="Gharbi K."/>
            <person name="Hall N."/>
            <person name="Watson M."/>
            <person name="Adriaenssens E.M."/>
            <person name="Foster-Nyarko E."/>
            <person name="Jarju S."/>
            <person name="Secka A."/>
            <person name="Antonio M."/>
            <person name="Oren A."/>
            <person name="Chaudhuri R.R."/>
            <person name="La Ragione R."/>
            <person name="Hildebrand F."/>
            <person name="Pallen M.J."/>
        </authorList>
    </citation>
    <scope>NUCLEOTIDE SEQUENCE</scope>
    <source>
        <strain evidence="8">742</strain>
    </source>
</reference>
<dbReference type="EMBL" id="JAHLFH010000146">
    <property type="protein sequence ID" value="MBU3820110.1"/>
    <property type="molecule type" value="Genomic_DNA"/>
</dbReference>
<dbReference type="Proteomes" id="UP000824178">
    <property type="component" value="Unassembled WGS sequence"/>
</dbReference>
<evidence type="ECO:0000256" key="1">
    <source>
        <dbReference type="ARBA" id="ARBA00009764"/>
    </source>
</evidence>
<organism evidence="8 9">
    <name type="scientific">Candidatus Faecalibacterium intestinavium</name>
    <dbReference type="NCBI Taxonomy" id="2838580"/>
    <lineage>
        <taxon>Bacteria</taxon>
        <taxon>Bacillati</taxon>
        <taxon>Bacillota</taxon>
        <taxon>Clostridia</taxon>
        <taxon>Eubacteriales</taxon>
        <taxon>Oscillospiraceae</taxon>
        <taxon>Faecalibacterium</taxon>
    </lineage>
</organism>
<dbReference type="Pfam" id="PF02465">
    <property type="entry name" value="FliD_N"/>
    <property type="match status" value="1"/>
</dbReference>
<comment type="function">
    <text evidence="5">Required for morphogenesis and for the elongation of the flagellar filament by facilitating polymerization of the flagellin monomers at the tip of growing filament. Forms a capping structure, which prevents flagellin subunits (transported through the central channel of the flagellum) from leaking out without polymerization at the distal end.</text>
</comment>
<gene>
    <name evidence="8" type="primary">fliD</name>
    <name evidence="8" type="ORF">H9864_07070</name>
</gene>
<dbReference type="Pfam" id="PF07195">
    <property type="entry name" value="FliD_C"/>
    <property type="match status" value="1"/>
</dbReference>
<feature type="domain" description="Flagellar hook-associated protein 2 C-terminal" evidence="7">
    <location>
        <begin position="507"/>
        <end position="781"/>
    </location>
</feature>
<dbReference type="InterPro" id="IPR010809">
    <property type="entry name" value="FliD_C"/>
</dbReference>
<dbReference type="GO" id="GO:0071973">
    <property type="term" value="P:bacterial-type flagellum-dependent cell motility"/>
    <property type="evidence" value="ECO:0007669"/>
    <property type="project" value="TreeGrafter"/>
</dbReference>
<accession>A0A9E2KKC3</accession>
<comment type="subcellular location">
    <subcellularLocation>
        <location evidence="5">Secreted</location>
    </subcellularLocation>
    <subcellularLocation>
        <location evidence="5">Bacterial flagellum</location>
    </subcellularLocation>
</comment>
<dbReference type="GO" id="GO:0009424">
    <property type="term" value="C:bacterial-type flagellum hook"/>
    <property type="evidence" value="ECO:0007669"/>
    <property type="project" value="UniProtKB-UniRule"/>
</dbReference>
<evidence type="ECO:0000259" key="6">
    <source>
        <dbReference type="Pfam" id="PF02465"/>
    </source>
</evidence>
<sequence length="792" mass="84921">MASVNSLSGSSSSSSIYGNRTYNIISGLASGLDTEELISGVVQSYQQKIQNLQKENTTLQWKQESYQSISDKLVEFERNYASYLYSSGTNLSSSSFFNSAILTTAKGNYADLVSASGKSSSNIVLNAVKQLATAATYTANSKKFTAIGGNTLTGGAALDLSKEVETSNLEGSLTITYGNKEISIDFDKKEFFRADDGSFDAAALEKAINDKLKEQNVSIGSGSYTADEAIGVSVSEDGKITFSDKRNAGNSVYISDASGALGKMLKLDEDKPENNTSIQLDTAKLVEKTNAKDYLKGKSFTVTLDGVSKTIALPDVDDSADPQAFVDGIQDALDKAFGEDKITAGLDIGGKMTFTRADAGASNLSVEASDSAVGDVLGIGSGLANYLDTSRTLEALGVDFKGLKANEDGLYELKINDVSIGFYGKDTKLSEVLDDINGNTKAGVKASYSKLTNEITFTAKDTGEGGRIDILADSLGARMFGNTIEKGTGERITNSRYTEGQDSVFSVTVNGKDMELSRSTNTVDLDGMKVTFNDTFNEDKKVGEIASGDKVTFTTTSDADTIVDAVKKMVNDFNTMMSEIKKAYSTTPLQTSSGDRYEPLSDEDMADMSDSAIEKYEEKAKTGLLFMDRDLSSLYNDLRSAVTSLGSDLRSIGIDTAYSNGETTLTLDENALREALQSDPDRVQEVFTRSRENGASTDGLMAKLQSVTQKYAATTGATKGILIEKAGSKYAPTAALNNDMLSQMQEVEEEISKWQDKMSSQVDYYTNKFTQLEMLINQMNSQSSALAGLLGG</sequence>
<keyword evidence="8" id="KW-0282">Flagellum</keyword>
<keyword evidence="5" id="KW-0964">Secreted</keyword>
<evidence type="ECO:0000256" key="4">
    <source>
        <dbReference type="ARBA" id="ARBA00023143"/>
    </source>
</evidence>
<protein>
    <recommendedName>
        <fullName evidence="5">Flagellar hook-associated protein 2</fullName>
        <shortName evidence="5">HAP2</shortName>
    </recommendedName>
    <alternativeName>
        <fullName evidence="5">Flagellar cap protein</fullName>
    </alternativeName>
</protein>
<feature type="domain" description="Flagellar hook-associated protein 2 N-terminal" evidence="6">
    <location>
        <begin position="30"/>
        <end position="135"/>
    </location>
</feature>
<dbReference type="GO" id="GO:0005576">
    <property type="term" value="C:extracellular region"/>
    <property type="evidence" value="ECO:0007669"/>
    <property type="project" value="UniProtKB-SubCell"/>
</dbReference>
<dbReference type="GO" id="GO:0007155">
    <property type="term" value="P:cell adhesion"/>
    <property type="evidence" value="ECO:0007669"/>
    <property type="project" value="InterPro"/>
</dbReference>
<keyword evidence="8" id="KW-0969">Cilium</keyword>
<evidence type="ECO:0000313" key="8">
    <source>
        <dbReference type="EMBL" id="MBU3820110.1"/>
    </source>
</evidence>
<name>A0A9E2KKC3_9FIRM</name>
<dbReference type="PANTHER" id="PTHR30288:SF0">
    <property type="entry name" value="FLAGELLAR HOOK-ASSOCIATED PROTEIN 2"/>
    <property type="match status" value="1"/>
</dbReference>
<dbReference type="AlphaFoldDB" id="A0A9E2KKC3"/>